<dbReference type="InterPro" id="IPR051531">
    <property type="entry name" value="N-acetyltransferase"/>
</dbReference>
<reference evidence="3" key="2">
    <citation type="submission" date="2017-11" db="EMBL/GenBank/DDBJ databases">
        <authorList>
            <person name="Das S.K."/>
        </authorList>
    </citation>
    <scope>NUCLEOTIDE SEQUENCE</scope>
    <source>
        <strain evidence="3">S4-41</strain>
    </source>
</reference>
<proteinExistence type="predicted"/>
<gene>
    <name evidence="3" type="ORF">CUR86_04995</name>
</gene>
<organism evidence="3 4">
    <name type="scientific">Salinicola acroporae</name>
    <dbReference type="NCBI Taxonomy" id="1541440"/>
    <lineage>
        <taxon>Bacteria</taxon>
        <taxon>Pseudomonadati</taxon>
        <taxon>Pseudomonadota</taxon>
        <taxon>Gammaproteobacteria</taxon>
        <taxon>Oceanospirillales</taxon>
        <taxon>Halomonadaceae</taxon>
        <taxon>Salinicola</taxon>
    </lineage>
</organism>
<dbReference type="PANTHER" id="PTHR43792:SF1">
    <property type="entry name" value="N-ACETYLTRANSFERASE DOMAIN-CONTAINING PROTEIN"/>
    <property type="match status" value="1"/>
</dbReference>
<reference evidence="3" key="1">
    <citation type="journal article" date="2015" name="Antonie Van Leeuwenhoek">
        <title>Comparative 16S rRNA signatures and multilocus sequence analysis for the genus Salinicola and description of Salinicola acroporae sp. nov., isolated from coral Acropora digitifera.</title>
        <authorList>
            <person name="Lepcha R.T."/>
            <person name="Poddar A."/>
            <person name="Schumann P."/>
            <person name="Das S.K."/>
        </authorList>
    </citation>
    <scope>NUCLEOTIDE SEQUENCE</scope>
    <source>
        <strain evidence="3">S4-41</strain>
    </source>
</reference>
<protein>
    <recommendedName>
        <fullName evidence="2">N-acetyltransferase domain-containing protein</fullName>
    </recommendedName>
</protein>
<dbReference type="Pfam" id="PF13302">
    <property type="entry name" value="Acetyltransf_3"/>
    <property type="match status" value="1"/>
</dbReference>
<dbReference type="Gene3D" id="3.40.630.30">
    <property type="match status" value="1"/>
</dbReference>
<sequence length="240" mass="26721">MPSGRRQPDRSPRAVHLGDRQGPCRQLDRASPHAPLPRSWPFHGRRRRSRSIKGLPGAESVTLDSYQQRVVAETSRLRLRELAYSDHAELAKVLADREVMHFSMRGPLTNDQTSAFIEANHSLYRERQFGMWAVEQSADGALIGFCGLSPIDLAGKEEIELGYRLTPSAWGKGLATEAACATVKQGINNCCLDSIIAIVASSHPASASVARKAGMSLETTTRFHAWEVDIFRYRRHDDKD</sequence>
<dbReference type="InterPro" id="IPR016181">
    <property type="entry name" value="Acyl_CoA_acyltransferase"/>
</dbReference>
<dbReference type="PROSITE" id="PS51186">
    <property type="entry name" value="GNAT"/>
    <property type="match status" value="1"/>
</dbReference>
<dbReference type="Proteomes" id="UP001162135">
    <property type="component" value="Unassembled WGS sequence"/>
</dbReference>
<keyword evidence="4" id="KW-1185">Reference proteome</keyword>
<evidence type="ECO:0000313" key="3">
    <source>
        <dbReference type="EMBL" id="MDH4571889.1"/>
    </source>
</evidence>
<name>A0ABT6I389_9GAMM</name>
<dbReference type="InterPro" id="IPR000182">
    <property type="entry name" value="GNAT_dom"/>
</dbReference>
<comment type="caution">
    <text evidence="3">The sequence shown here is derived from an EMBL/GenBank/DDBJ whole genome shotgun (WGS) entry which is preliminary data.</text>
</comment>
<dbReference type="EMBL" id="PGFS01000001">
    <property type="protein sequence ID" value="MDH4571889.1"/>
    <property type="molecule type" value="Genomic_DNA"/>
</dbReference>
<feature type="region of interest" description="Disordered" evidence="1">
    <location>
        <begin position="1"/>
        <end position="56"/>
    </location>
</feature>
<dbReference type="PANTHER" id="PTHR43792">
    <property type="entry name" value="GNAT FAMILY, PUTATIVE (AFU_ORTHOLOGUE AFUA_3G00765)-RELATED-RELATED"/>
    <property type="match status" value="1"/>
</dbReference>
<feature type="compositionally biased region" description="Basic and acidic residues" evidence="1">
    <location>
        <begin position="1"/>
        <end position="19"/>
    </location>
</feature>
<feature type="domain" description="N-acetyltransferase" evidence="2">
    <location>
        <begin position="77"/>
        <end position="238"/>
    </location>
</feature>
<evidence type="ECO:0000313" key="4">
    <source>
        <dbReference type="Proteomes" id="UP001162135"/>
    </source>
</evidence>
<dbReference type="SUPFAM" id="SSF55729">
    <property type="entry name" value="Acyl-CoA N-acyltransferases (Nat)"/>
    <property type="match status" value="1"/>
</dbReference>
<evidence type="ECO:0000256" key="1">
    <source>
        <dbReference type="SAM" id="MobiDB-lite"/>
    </source>
</evidence>
<accession>A0ABT6I389</accession>
<evidence type="ECO:0000259" key="2">
    <source>
        <dbReference type="PROSITE" id="PS51186"/>
    </source>
</evidence>